<dbReference type="AlphaFoldDB" id="W6QQJ0"/>
<reference evidence="1" key="1">
    <citation type="journal article" date="2014" name="Nat. Commun.">
        <title>Multiple recent horizontal transfers of a large genomic region in cheese making fungi.</title>
        <authorList>
            <person name="Cheeseman K."/>
            <person name="Ropars J."/>
            <person name="Renault P."/>
            <person name="Dupont J."/>
            <person name="Gouzy J."/>
            <person name="Branca A."/>
            <person name="Abraham A.L."/>
            <person name="Ceppi M."/>
            <person name="Conseiller E."/>
            <person name="Debuchy R."/>
            <person name="Malagnac F."/>
            <person name="Goarin A."/>
            <person name="Silar P."/>
            <person name="Lacoste S."/>
            <person name="Sallet E."/>
            <person name="Bensimon A."/>
            <person name="Giraud T."/>
            <person name="Brygoo Y."/>
        </authorList>
    </citation>
    <scope>NUCLEOTIDE SEQUENCE [LARGE SCALE GENOMIC DNA]</scope>
    <source>
        <strain evidence="1">FM164</strain>
    </source>
</reference>
<evidence type="ECO:0000313" key="1">
    <source>
        <dbReference type="EMBL" id="CDM31797.1"/>
    </source>
</evidence>
<evidence type="ECO:0000313" key="2">
    <source>
        <dbReference type="Proteomes" id="UP000030686"/>
    </source>
</evidence>
<proteinExistence type="predicted"/>
<dbReference type="Proteomes" id="UP000030686">
    <property type="component" value="Unassembled WGS sequence"/>
</dbReference>
<accession>W6QQJ0</accession>
<dbReference type="EMBL" id="HG792016">
    <property type="protein sequence ID" value="CDM31797.1"/>
    <property type="molecule type" value="Genomic_DNA"/>
</dbReference>
<sequence>MRDFCVWGVPRDPKHSSKKDTLRPVLIPRRLANVELPRAFFFSCWYQHALPCPTATALAAAASFVPLTTVDRRPLFPPGLVESVPRSGI</sequence>
<protein>
    <submittedName>
        <fullName evidence="1">Genomic scaffold, ProqFM164S02</fullName>
    </submittedName>
</protein>
<organism evidence="1 2">
    <name type="scientific">Penicillium roqueforti (strain FM164)</name>
    <dbReference type="NCBI Taxonomy" id="1365484"/>
    <lineage>
        <taxon>Eukaryota</taxon>
        <taxon>Fungi</taxon>
        <taxon>Dikarya</taxon>
        <taxon>Ascomycota</taxon>
        <taxon>Pezizomycotina</taxon>
        <taxon>Eurotiomycetes</taxon>
        <taxon>Eurotiomycetidae</taxon>
        <taxon>Eurotiales</taxon>
        <taxon>Aspergillaceae</taxon>
        <taxon>Penicillium</taxon>
    </lineage>
</organism>
<name>W6QQJ0_PENRF</name>
<gene>
    <name evidence="1" type="ORF">PROQFM164_S02g001948</name>
</gene>
<keyword evidence="2" id="KW-1185">Reference proteome</keyword>